<organism evidence="14">
    <name type="scientific">freshwater metagenome</name>
    <dbReference type="NCBI Taxonomy" id="449393"/>
    <lineage>
        <taxon>unclassified sequences</taxon>
        <taxon>metagenomes</taxon>
        <taxon>ecological metagenomes</taxon>
    </lineage>
</organism>
<evidence type="ECO:0000256" key="5">
    <source>
        <dbReference type="ARBA" id="ARBA00022547"/>
    </source>
</evidence>
<reference evidence="14" key="1">
    <citation type="submission" date="2020-05" db="EMBL/GenBank/DDBJ databases">
        <authorList>
            <person name="Chiriac C."/>
            <person name="Salcher M."/>
            <person name="Ghai R."/>
            <person name="Kavagutti S V."/>
        </authorList>
    </citation>
    <scope>NUCLEOTIDE SEQUENCE</scope>
</reference>
<comment type="similarity">
    <text evidence="3">Belongs to the ATPase B chain family.</text>
</comment>
<dbReference type="GO" id="GO:0012505">
    <property type="term" value="C:endomembrane system"/>
    <property type="evidence" value="ECO:0007669"/>
    <property type="project" value="UniProtKB-SubCell"/>
</dbReference>
<evidence type="ECO:0000256" key="8">
    <source>
        <dbReference type="ARBA" id="ARBA00022989"/>
    </source>
</evidence>
<comment type="subcellular location">
    <subcellularLocation>
        <location evidence="2">Endomembrane system</location>
    </subcellularLocation>
    <subcellularLocation>
        <location evidence="1">Membrane</location>
        <topology evidence="1">Single-pass membrane protein</topology>
    </subcellularLocation>
</comment>
<sequence length="176" mass="18748">MINASLIAAGTYESHHWLLPETFEIIYGGIASTLVISALIKFAGPIIKKSLAARTERIQNEIDNARNARTSAEAEAQEIRSALGDISSERSRILAEADAAAAVVLSEGRARVATEMADVEAKALADIANASGRVQDELASDIKRLARIASDKVIASAMSDSVRQDLIENFISGVAR</sequence>
<dbReference type="PANTHER" id="PTHR33445:SF1">
    <property type="entry name" value="ATP SYNTHASE SUBUNIT B"/>
    <property type="match status" value="1"/>
</dbReference>
<comment type="function">
    <text evidence="11">F(1)F(0) ATP synthase produces ATP from ADP in the presence of a proton or sodium gradient. F-type ATPases consist of two structural domains, F(1) containing the extramembraneous catalytic core and F(0) containing the membrane proton channel, linked together by a central stalk and a peripheral stalk. During catalysis, ATP synthesis in the catalytic domain of F(1) is coupled via a rotary mechanism of the central stalk subunits to proton translocation.</text>
</comment>
<feature type="transmembrane region" description="Helical" evidence="13">
    <location>
        <begin position="25"/>
        <end position="47"/>
    </location>
</feature>
<dbReference type="Pfam" id="PF00430">
    <property type="entry name" value="ATP-synt_B"/>
    <property type="match status" value="1"/>
</dbReference>
<evidence type="ECO:0000256" key="10">
    <source>
        <dbReference type="ARBA" id="ARBA00023136"/>
    </source>
</evidence>
<keyword evidence="9" id="KW-0406">Ion transport</keyword>
<name>A0A6J6L3W7_9ZZZZ</name>
<dbReference type="GO" id="GO:0015986">
    <property type="term" value="P:proton motive force-driven ATP synthesis"/>
    <property type="evidence" value="ECO:0007669"/>
    <property type="project" value="InterPro"/>
</dbReference>
<dbReference type="InterPro" id="IPR050059">
    <property type="entry name" value="ATP_synthase_B_chain"/>
</dbReference>
<evidence type="ECO:0000256" key="13">
    <source>
        <dbReference type="SAM" id="Phobius"/>
    </source>
</evidence>
<dbReference type="PANTHER" id="PTHR33445">
    <property type="entry name" value="ATP SYNTHASE SUBUNIT B', CHLOROPLASTIC"/>
    <property type="match status" value="1"/>
</dbReference>
<dbReference type="AlphaFoldDB" id="A0A6J6L3W7"/>
<gene>
    <name evidence="14" type="ORF">UFOPK2214_00865</name>
</gene>
<evidence type="ECO:0000256" key="6">
    <source>
        <dbReference type="ARBA" id="ARBA00022692"/>
    </source>
</evidence>
<dbReference type="CDD" id="cd06503">
    <property type="entry name" value="ATP-synt_Fo_b"/>
    <property type="match status" value="1"/>
</dbReference>
<accession>A0A6J6L3W7</accession>
<evidence type="ECO:0000256" key="9">
    <source>
        <dbReference type="ARBA" id="ARBA00023065"/>
    </source>
</evidence>
<dbReference type="EMBL" id="CAEZWJ010000022">
    <property type="protein sequence ID" value="CAB4655304.1"/>
    <property type="molecule type" value="Genomic_DNA"/>
</dbReference>
<keyword evidence="8 13" id="KW-1133">Transmembrane helix</keyword>
<protein>
    <submittedName>
        <fullName evidence="14">Unannotated protein</fullName>
    </submittedName>
</protein>
<keyword evidence="7" id="KW-0375">Hydrogen ion transport</keyword>
<keyword evidence="12" id="KW-0175">Coiled coil</keyword>
<dbReference type="HAMAP" id="MF_01398">
    <property type="entry name" value="ATP_synth_b_bprime"/>
    <property type="match status" value="1"/>
</dbReference>
<keyword evidence="5" id="KW-0138">CF(0)</keyword>
<keyword evidence="6 13" id="KW-0812">Transmembrane</keyword>
<evidence type="ECO:0000256" key="1">
    <source>
        <dbReference type="ARBA" id="ARBA00004167"/>
    </source>
</evidence>
<keyword evidence="4" id="KW-0813">Transport</keyword>
<evidence type="ECO:0000256" key="7">
    <source>
        <dbReference type="ARBA" id="ARBA00022781"/>
    </source>
</evidence>
<dbReference type="GO" id="GO:0046961">
    <property type="term" value="F:proton-transporting ATPase activity, rotational mechanism"/>
    <property type="evidence" value="ECO:0007669"/>
    <property type="project" value="TreeGrafter"/>
</dbReference>
<keyword evidence="10 13" id="KW-0472">Membrane</keyword>
<proteinExistence type="inferred from homology"/>
<evidence type="ECO:0000313" key="14">
    <source>
        <dbReference type="EMBL" id="CAB4655304.1"/>
    </source>
</evidence>
<evidence type="ECO:0000256" key="11">
    <source>
        <dbReference type="ARBA" id="ARBA00025198"/>
    </source>
</evidence>
<evidence type="ECO:0000256" key="2">
    <source>
        <dbReference type="ARBA" id="ARBA00004308"/>
    </source>
</evidence>
<feature type="coiled-coil region" evidence="12">
    <location>
        <begin position="48"/>
        <end position="82"/>
    </location>
</feature>
<evidence type="ECO:0000256" key="12">
    <source>
        <dbReference type="SAM" id="Coils"/>
    </source>
</evidence>
<dbReference type="InterPro" id="IPR002146">
    <property type="entry name" value="ATP_synth_b/b'su_bac/chlpt"/>
</dbReference>
<evidence type="ECO:0000256" key="3">
    <source>
        <dbReference type="ARBA" id="ARBA00005513"/>
    </source>
</evidence>
<evidence type="ECO:0000256" key="4">
    <source>
        <dbReference type="ARBA" id="ARBA00022448"/>
    </source>
</evidence>
<dbReference type="GO" id="GO:0045259">
    <property type="term" value="C:proton-transporting ATP synthase complex"/>
    <property type="evidence" value="ECO:0007669"/>
    <property type="project" value="UniProtKB-KW"/>
</dbReference>